<name>A0A1L7XJP0_9HELO</name>
<dbReference type="InterPro" id="IPR050231">
    <property type="entry name" value="Iron_ascorbate_oxido_reductase"/>
</dbReference>
<dbReference type="Gene3D" id="2.60.120.330">
    <property type="entry name" value="B-lactam Antibiotic, Isopenicillin N Synthase, Chain"/>
    <property type="match status" value="1"/>
</dbReference>
<dbReference type="FunFam" id="2.60.120.330:FF:000051">
    <property type="entry name" value="Clavaminate synthase-like protein"/>
    <property type="match status" value="1"/>
</dbReference>
<evidence type="ECO:0000313" key="4">
    <source>
        <dbReference type="EMBL" id="CZR65177.1"/>
    </source>
</evidence>
<dbReference type="Pfam" id="PF14226">
    <property type="entry name" value="DIOX_N"/>
    <property type="match status" value="1"/>
</dbReference>
<protein>
    <submittedName>
        <fullName evidence="4">Related to gibberellin 20-oxidase</fullName>
    </submittedName>
</protein>
<dbReference type="InterPro" id="IPR044861">
    <property type="entry name" value="IPNS-like_FE2OG_OXY"/>
</dbReference>
<feature type="domain" description="Fe2OG dioxygenase" evidence="3">
    <location>
        <begin position="170"/>
        <end position="303"/>
    </location>
</feature>
<keyword evidence="2" id="KW-0560">Oxidoreductase</keyword>
<proteinExistence type="inferred from homology"/>
<sequence length="372" mass="40517">MGSINGNAGLIPVIDLSGPEHDVAKELVDAAATYGFIYIKNLGKDIPIEAIDSIFDLSKRFFSSPIEEKQPCKISENNRGWVGMHAETLDTKNQKKGDFKEAMNLGEFINGYAQQPLPPVFAPREAELDRFQKYCQSLMLKILTLFAIGLEVDPALGGSDWFSSRHQGTDPSSCTLRLLHYPPLPPDTNLDSVDIRAGAHSDYGSITLLFQRPGQPGLEIIPPSTMDPSAPKNYTNTASWTPVPVFPPGTESDPSPPILVNIGDLLSYWTNNLLKSTVHRVIFPSSTSSPSSDRYSIAYFGHPIGSTILEPVPSERVKEAGRNGGEGASLRAATGVEEAMTADEHLMSRLKATYLGLYRDGEDKPKEEIAAA</sequence>
<dbReference type="GO" id="GO:0016491">
    <property type="term" value="F:oxidoreductase activity"/>
    <property type="evidence" value="ECO:0007669"/>
    <property type="project" value="UniProtKB-KW"/>
</dbReference>
<gene>
    <name evidence="4" type="ORF">PAC_15077</name>
</gene>
<keyword evidence="2" id="KW-0479">Metal-binding</keyword>
<dbReference type="GO" id="GO:0046872">
    <property type="term" value="F:metal ion binding"/>
    <property type="evidence" value="ECO:0007669"/>
    <property type="project" value="UniProtKB-KW"/>
</dbReference>
<dbReference type="GO" id="GO:0044283">
    <property type="term" value="P:small molecule biosynthetic process"/>
    <property type="evidence" value="ECO:0007669"/>
    <property type="project" value="UniProtKB-ARBA"/>
</dbReference>
<dbReference type="InterPro" id="IPR026992">
    <property type="entry name" value="DIOX_N"/>
</dbReference>
<dbReference type="STRING" id="576137.A0A1L7XJP0"/>
<evidence type="ECO:0000256" key="2">
    <source>
        <dbReference type="RuleBase" id="RU003682"/>
    </source>
</evidence>
<evidence type="ECO:0000313" key="5">
    <source>
        <dbReference type="Proteomes" id="UP000184330"/>
    </source>
</evidence>
<dbReference type="InterPro" id="IPR005123">
    <property type="entry name" value="Oxoglu/Fe-dep_dioxygenase_dom"/>
</dbReference>
<dbReference type="AlphaFoldDB" id="A0A1L7XJP0"/>
<dbReference type="OrthoDB" id="288590at2759"/>
<dbReference type="InterPro" id="IPR027443">
    <property type="entry name" value="IPNS-like_sf"/>
</dbReference>
<comment type="similarity">
    <text evidence="1 2">Belongs to the iron/ascorbate-dependent oxidoreductase family.</text>
</comment>
<keyword evidence="5" id="KW-1185">Reference proteome</keyword>
<dbReference type="PROSITE" id="PS51471">
    <property type="entry name" value="FE2OG_OXY"/>
    <property type="match status" value="1"/>
</dbReference>
<organism evidence="4 5">
    <name type="scientific">Phialocephala subalpina</name>
    <dbReference type="NCBI Taxonomy" id="576137"/>
    <lineage>
        <taxon>Eukaryota</taxon>
        <taxon>Fungi</taxon>
        <taxon>Dikarya</taxon>
        <taxon>Ascomycota</taxon>
        <taxon>Pezizomycotina</taxon>
        <taxon>Leotiomycetes</taxon>
        <taxon>Helotiales</taxon>
        <taxon>Mollisiaceae</taxon>
        <taxon>Phialocephala</taxon>
        <taxon>Phialocephala fortinii species complex</taxon>
    </lineage>
</organism>
<evidence type="ECO:0000256" key="1">
    <source>
        <dbReference type="ARBA" id="ARBA00008056"/>
    </source>
</evidence>
<accession>A0A1L7XJP0</accession>
<dbReference type="Proteomes" id="UP000184330">
    <property type="component" value="Unassembled WGS sequence"/>
</dbReference>
<dbReference type="EMBL" id="FJOG01000029">
    <property type="protein sequence ID" value="CZR65177.1"/>
    <property type="molecule type" value="Genomic_DNA"/>
</dbReference>
<keyword evidence="2" id="KW-0408">Iron</keyword>
<evidence type="ECO:0000259" key="3">
    <source>
        <dbReference type="PROSITE" id="PS51471"/>
    </source>
</evidence>
<reference evidence="4 5" key="1">
    <citation type="submission" date="2016-03" db="EMBL/GenBank/DDBJ databases">
        <authorList>
            <person name="Ploux O."/>
        </authorList>
    </citation>
    <scope>NUCLEOTIDE SEQUENCE [LARGE SCALE GENOMIC DNA]</scope>
    <source>
        <strain evidence="4 5">UAMH 11012</strain>
    </source>
</reference>
<dbReference type="PANTHER" id="PTHR47990">
    <property type="entry name" value="2-OXOGLUTARATE (2OG) AND FE(II)-DEPENDENT OXYGENASE SUPERFAMILY PROTEIN-RELATED"/>
    <property type="match status" value="1"/>
</dbReference>
<dbReference type="Pfam" id="PF03171">
    <property type="entry name" value="2OG-FeII_Oxy"/>
    <property type="match status" value="1"/>
</dbReference>
<dbReference type="SUPFAM" id="SSF51197">
    <property type="entry name" value="Clavaminate synthase-like"/>
    <property type="match status" value="1"/>
</dbReference>